<dbReference type="Proteomes" id="UP000279562">
    <property type="component" value="Unassembled WGS sequence"/>
</dbReference>
<dbReference type="Pfam" id="PF07715">
    <property type="entry name" value="Plug"/>
    <property type="match status" value="1"/>
</dbReference>
<feature type="signal peptide" evidence="12">
    <location>
        <begin position="1"/>
        <end position="23"/>
    </location>
</feature>
<dbReference type="InterPro" id="IPR000531">
    <property type="entry name" value="Beta-barrel_TonB"/>
</dbReference>
<name>A0A3P2A279_9BACE</name>
<feature type="domain" description="TonB-dependent receptor plug" evidence="14">
    <location>
        <begin position="53"/>
        <end position="137"/>
    </location>
</feature>
<evidence type="ECO:0000256" key="2">
    <source>
        <dbReference type="ARBA" id="ARBA00022448"/>
    </source>
</evidence>
<organism evidence="15 16">
    <name type="scientific">Prevotella heparinolytica</name>
    <dbReference type="NCBI Taxonomy" id="28113"/>
    <lineage>
        <taxon>Bacteria</taxon>
        <taxon>Pseudomonadati</taxon>
        <taxon>Bacteroidota</taxon>
        <taxon>Bacteroidia</taxon>
        <taxon>Bacteroidales</taxon>
        <taxon>Bacteroidaceae</taxon>
        <taxon>Bacteroides</taxon>
    </lineage>
</organism>
<protein>
    <submittedName>
        <fullName evidence="15">TonB-dependent receptor</fullName>
    </submittedName>
</protein>
<evidence type="ECO:0000256" key="8">
    <source>
        <dbReference type="ARBA" id="ARBA00023170"/>
    </source>
</evidence>
<keyword evidence="5 12" id="KW-0732">Signal</keyword>
<evidence type="ECO:0000313" key="16">
    <source>
        <dbReference type="Proteomes" id="UP000279562"/>
    </source>
</evidence>
<dbReference type="Gene3D" id="2.170.130.10">
    <property type="entry name" value="TonB-dependent receptor, plug domain"/>
    <property type="match status" value="1"/>
</dbReference>
<evidence type="ECO:0000256" key="4">
    <source>
        <dbReference type="ARBA" id="ARBA00022692"/>
    </source>
</evidence>
<keyword evidence="16" id="KW-1185">Reference proteome</keyword>
<evidence type="ECO:0000256" key="7">
    <source>
        <dbReference type="ARBA" id="ARBA00023136"/>
    </source>
</evidence>
<evidence type="ECO:0000256" key="6">
    <source>
        <dbReference type="ARBA" id="ARBA00023077"/>
    </source>
</evidence>
<keyword evidence="9 10" id="KW-0998">Cell outer membrane</keyword>
<dbReference type="PANTHER" id="PTHR30069">
    <property type="entry name" value="TONB-DEPENDENT OUTER MEMBRANE RECEPTOR"/>
    <property type="match status" value="1"/>
</dbReference>
<evidence type="ECO:0000256" key="3">
    <source>
        <dbReference type="ARBA" id="ARBA00022452"/>
    </source>
</evidence>
<dbReference type="EMBL" id="RQYF01000086">
    <property type="protein sequence ID" value="RRD88360.1"/>
    <property type="molecule type" value="Genomic_DNA"/>
</dbReference>
<dbReference type="SUPFAM" id="SSF56935">
    <property type="entry name" value="Porins"/>
    <property type="match status" value="1"/>
</dbReference>
<evidence type="ECO:0000256" key="5">
    <source>
        <dbReference type="ARBA" id="ARBA00022729"/>
    </source>
</evidence>
<accession>A0A3P2A279</accession>
<dbReference type="GO" id="GO:0009279">
    <property type="term" value="C:cell outer membrane"/>
    <property type="evidence" value="ECO:0007669"/>
    <property type="project" value="UniProtKB-SubCell"/>
</dbReference>
<keyword evidence="6 11" id="KW-0798">TonB box</keyword>
<comment type="similarity">
    <text evidence="10 11">Belongs to the TonB-dependent receptor family.</text>
</comment>
<evidence type="ECO:0000256" key="12">
    <source>
        <dbReference type="SAM" id="SignalP"/>
    </source>
</evidence>
<dbReference type="InterPro" id="IPR037066">
    <property type="entry name" value="Plug_dom_sf"/>
</dbReference>
<gene>
    <name evidence="15" type="ORF">EII33_12345</name>
</gene>
<dbReference type="InterPro" id="IPR039426">
    <property type="entry name" value="TonB-dep_rcpt-like"/>
</dbReference>
<dbReference type="PROSITE" id="PS52016">
    <property type="entry name" value="TONB_DEPENDENT_REC_3"/>
    <property type="match status" value="1"/>
</dbReference>
<evidence type="ECO:0000259" key="14">
    <source>
        <dbReference type="Pfam" id="PF07715"/>
    </source>
</evidence>
<feature type="chain" id="PRO_5018170354" evidence="12">
    <location>
        <begin position="24"/>
        <end position="671"/>
    </location>
</feature>
<dbReference type="PANTHER" id="PTHR30069:SF29">
    <property type="entry name" value="HEMOGLOBIN AND HEMOGLOBIN-HAPTOGLOBIN-BINDING PROTEIN 1-RELATED"/>
    <property type="match status" value="1"/>
</dbReference>
<evidence type="ECO:0000256" key="9">
    <source>
        <dbReference type="ARBA" id="ARBA00023237"/>
    </source>
</evidence>
<evidence type="ECO:0000256" key="1">
    <source>
        <dbReference type="ARBA" id="ARBA00004571"/>
    </source>
</evidence>
<proteinExistence type="inferred from homology"/>
<reference evidence="15 16" key="1">
    <citation type="submission" date="2018-11" db="EMBL/GenBank/DDBJ databases">
        <title>Genomes From Bacteria Associated with the Canine Oral Cavity: a Test Case for Automated Genome-Based Taxonomic Assignment.</title>
        <authorList>
            <person name="Coil D.A."/>
            <person name="Jospin G."/>
            <person name="Darling A.E."/>
            <person name="Wallis C."/>
            <person name="Davis I.J."/>
            <person name="Harris S."/>
            <person name="Eisen J.A."/>
            <person name="Holcombe L.J."/>
            <person name="O'Flynn C."/>
        </authorList>
    </citation>
    <scope>NUCLEOTIDE SEQUENCE [LARGE SCALE GENOMIC DNA]</scope>
    <source>
        <strain evidence="15 16">OH1047_COT-310</strain>
    </source>
</reference>
<dbReference type="AlphaFoldDB" id="A0A3P2A279"/>
<dbReference type="GO" id="GO:0044718">
    <property type="term" value="P:siderophore transmembrane transport"/>
    <property type="evidence" value="ECO:0007669"/>
    <property type="project" value="TreeGrafter"/>
</dbReference>
<feature type="domain" description="TonB-dependent receptor-like beta-barrel" evidence="13">
    <location>
        <begin position="200"/>
        <end position="645"/>
    </location>
</feature>
<comment type="subcellular location">
    <subcellularLocation>
        <location evidence="1 10">Cell outer membrane</location>
        <topology evidence="1 10">Multi-pass membrane protein</topology>
    </subcellularLocation>
</comment>
<dbReference type="Pfam" id="PF00593">
    <property type="entry name" value="TonB_dep_Rec_b-barrel"/>
    <property type="match status" value="1"/>
</dbReference>
<evidence type="ECO:0000259" key="13">
    <source>
        <dbReference type="Pfam" id="PF00593"/>
    </source>
</evidence>
<dbReference type="GO" id="GO:0015344">
    <property type="term" value="F:siderophore uptake transmembrane transporter activity"/>
    <property type="evidence" value="ECO:0007669"/>
    <property type="project" value="TreeGrafter"/>
</dbReference>
<keyword evidence="4 10" id="KW-0812">Transmembrane</keyword>
<sequence>MAGYMRRQLACICILGISVLPLAAQEAGRDTITGKVHEIEKVVVTARRLPNKVTSTVPVQTMSKQEMERLGIQGMADAVRRFAGANVKDYGGIGGLKTVSIRSMGAPHTAVSYDGVAVSNCLAGQIDIGRFSTDNVAMLSLAVGQGEDLLQSARLYASAGVLNIETEKPHLEEGRNTAFRVRMKGGSFGYVSPSLRWWQRVGDRTRLAVNADYMRADGVYPFTLVNGKYVTKEKRHNSAIYSWQGEAALYHTFGDGGELDVKGGYYYSRRGLPGAVTLYNPLSDETLWDENPFVQARYKKCFSPRWSVQAQAKYTHGWNLYEDKGKEYEQGVYRGVHWQDEYYLLATALYSPSLAWSLSVAQDEAVNKLRSNLNDCPFPTRYTSLTAFNVRYRQGAVTATGTLVHTFVTERVKVGEAPDDFQRLAPSLSISLKPWKEEELFLRLMYKSTFRMPTFNDLYYYRLGNRSLRPEKANEYNVGITWSRSAWRLPDYLSVTVDAYYNDVTDKIVAFPTTYAWRMANYGKVRAVGVDITLATAVALGRSMKLAMSGGYSYQKAVDVTDATAKNYKEQLPYTPVHTGNVSAVWETPWLNMGYSVVGVGKRYRLSQNIPENRIDGYMEHTVSVSRELAMKRCKLRLQAEVVNLTDEQYEVIKYYPMPGRSWRLTGTLNF</sequence>
<evidence type="ECO:0000256" key="11">
    <source>
        <dbReference type="RuleBase" id="RU003357"/>
    </source>
</evidence>
<dbReference type="InterPro" id="IPR036942">
    <property type="entry name" value="Beta-barrel_TonB_sf"/>
</dbReference>
<keyword evidence="2 10" id="KW-0813">Transport</keyword>
<keyword evidence="3 10" id="KW-1134">Transmembrane beta strand</keyword>
<dbReference type="InterPro" id="IPR012910">
    <property type="entry name" value="Plug_dom"/>
</dbReference>
<keyword evidence="8 15" id="KW-0675">Receptor</keyword>
<keyword evidence="7 10" id="KW-0472">Membrane</keyword>
<comment type="caution">
    <text evidence="15">The sequence shown here is derived from an EMBL/GenBank/DDBJ whole genome shotgun (WGS) entry which is preliminary data.</text>
</comment>
<dbReference type="Gene3D" id="2.40.170.20">
    <property type="entry name" value="TonB-dependent receptor, beta-barrel domain"/>
    <property type="match status" value="1"/>
</dbReference>
<evidence type="ECO:0000313" key="15">
    <source>
        <dbReference type="EMBL" id="RRD88360.1"/>
    </source>
</evidence>
<evidence type="ECO:0000256" key="10">
    <source>
        <dbReference type="PROSITE-ProRule" id="PRU01360"/>
    </source>
</evidence>